<comment type="catalytic activity">
    <reaction evidence="8 9">
        <text>hydroxymethylbilane = uroporphyrinogen III + H2O</text>
        <dbReference type="Rhea" id="RHEA:18965"/>
        <dbReference type="ChEBI" id="CHEBI:15377"/>
        <dbReference type="ChEBI" id="CHEBI:57308"/>
        <dbReference type="ChEBI" id="CHEBI:57845"/>
        <dbReference type="EC" id="4.2.1.75"/>
    </reaction>
</comment>
<dbReference type="EC" id="4.2.1.75" evidence="3 9"/>
<keyword evidence="4 9" id="KW-0456">Lyase</keyword>
<evidence type="ECO:0000256" key="7">
    <source>
        <dbReference type="ARBA" id="ARBA00040167"/>
    </source>
</evidence>
<comment type="similarity">
    <text evidence="2 9">Belongs to the uroporphyrinogen-III synthase family.</text>
</comment>
<evidence type="ECO:0000256" key="5">
    <source>
        <dbReference type="ARBA" id="ARBA00023244"/>
    </source>
</evidence>
<evidence type="ECO:0000256" key="4">
    <source>
        <dbReference type="ARBA" id="ARBA00023239"/>
    </source>
</evidence>
<organism evidence="11 12">
    <name type="scientific">Uliginosibacterium sediminicola</name>
    <dbReference type="NCBI Taxonomy" id="2024550"/>
    <lineage>
        <taxon>Bacteria</taxon>
        <taxon>Pseudomonadati</taxon>
        <taxon>Pseudomonadota</taxon>
        <taxon>Betaproteobacteria</taxon>
        <taxon>Rhodocyclales</taxon>
        <taxon>Zoogloeaceae</taxon>
        <taxon>Uliginosibacterium</taxon>
    </lineage>
</organism>
<dbReference type="RefSeq" id="WP_345919259.1">
    <property type="nucleotide sequence ID" value="NZ_JBDIVE010000003.1"/>
</dbReference>
<evidence type="ECO:0000256" key="3">
    <source>
        <dbReference type="ARBA" id="ARBA00013109"/>
    </source>
</evidence>
<comment type="function">
    <text evidence="6 9">Catalyzes cyclization of the linear tetrapyrrole, hydroxymethylbilane, to the macrocyclic uroporphyrinogen III.</text>
</comment>
<dbReference type="PANTHER" id="PTHR38042:SF1">
    <property type="entry name" value="UROPORPHYRINOGEN-III SYNTHASE, CHLOROPLASTIC"/>
    <property type="match status" value="1"/>
</dbReference>
<feature type="domain" description="Tetrapyrrole biosynthesis uroporphyrinogen III synthase" evidence="10">
    <location>
        <begin position="23"/>
        <end position="240"/>
    </location>
</feature>
<dbReference type="InterPro" id="IPR039793">
    <property type="entry name" value="UROS/Hem4"/>
</dbReference>
<evidence type="ECO:0000313" key="11">
    <source>
        <dbReference type="EMBL" id="MEN3068491.1"/>
    </source>
</evidence>
<reference evidence="11 12" key="1">
    <citation type="journal article" date="2018" name="Int. J. Syst. Evol. Microbiol.">
        <title>Uliginosibacterium sediminicola sp. nov., isolated from freshwater sediment.</title>
        <authorList>
            <person name="Hwang W.M."/>
            <person name="Kim S.M."/>
            <person name="Kang K."/>
            <person name="Ahn T.Y."/>
        </authorList>
    </citation>
    <scope>NUCLEOTIDE SEQUENCE [LARGE SCALE GENOMIC DNA]</scope>
    <source>
        <strain evidence="11 12">M1-21</strain>
    </source>
</reference>
<accession>A0ABU9YXQ3</accession>
<proteinExistence type="inferred from homology"/>
<dbReference type="GO" id="GO:0004852">
    <property type="term" value="F:uroporphyrinogen-III synthase activity"/>
    <property type="evidence" value="ECO:0007669"/>
    <property type="project" value="UniProtKB-EC"/>
</dbReference>
<dbReference type="Pfam" id="PF02602">
    <property type="entry name" value="HEM4"/>
    <property type="match status" value="1"/>
</dbReference>
<dbReference type="Proteomes" id="UP001410394">
    <property type="component" value="Unassembled WGS sequence"/>
</dbReference>
<sequence length="257" mass="27133">MPESSALQGRCVLVTRPAHQAQTLVQGLRAAGAEALLLPLLEIRPLADTQPLAALGARLADYSLVFFVSSNAVQHALQVLPRALWPAQLRIATVGPGSAQALREAGFDQVLLPERDFDSEGVLAMPAFQAAALAGRRVLILRGNGGRELLASTLRARGVEVDVVSCYQRLPAVLDVQPVLQRFAAGQLDAISLTSSEGAAHFVAQLGEAAPQLLASLPCFVPHPRIAAKMTELGARTVRLCEAGDAALISALHDYFG</sequence>
<dbReference type="CDD" id="cd06578">
    <property type="entry name" value="HemD"/>
    <property type="match status" value="1"/>
</dbReference>
<evidence type="ECO:0000256" key="1">
    <source>
        <dbReference type="ARBA" id="ARBA00004772"/>
    </source>
</evidence>
<comment type="pathway">
    <text evidence="1 9">Porphyrin-containing compound metabolism; protoporphyrin-IX biosynthesis; coproporphyrinogen-III from 5-aminolevulinate: step 3/4.</text>
</comment>
<evidence type="ECO:0000256" key="8">
    <source>
        <dbReference type="ARBA" id="ARBA00048617"/>
    </source>
</evidence>
<evidence type="ECO:0000256" key="9">
    <source>
        <dbReference type="RuleBase" id="RU366031"/>
    </source>
</evidence>
<comment type="caution">
    <text evidence="11">The sequence shown here is derived from an EMBL/GenBank/DDBJ whole genome shotgun (WGS) entry which is preliminary data.</text>
</comment>
<keyword evidence="5 9" id="KW-0627">Porphyrin biosynthesis</keyword>
<dbReference type="SUPFAM" id="SSF69618">
    <property type="entry name" value="HemD-like"/>
    <property type="match status" value="1"/>
</dbReference>
<evidence type="ECO:0000256" key="2">
    <source>
        <dbReference type="ARBA" id="ARBA00008133"/>
    </source>
</evidence>
<dbReference type="Gene3D" id="3.40.50.10090">
    <property type="match status" value="2"/>
</dbReference>
<dbReference type="PANTHER" id="PTHR38042">
    <property type="entry name" value="UROPORPHYRINOGEN-III SYNTHASE, CHLOROPLASTIC"/>
    <property type="match status" value="1"/>
</dbReference>
<evidence type="ECO:0000256" key="6">
    <source>
        <dbReference type="ARBA" id="ARBA00037589"/>
    </source>
</evidence>
<protein>
    <recommendedName>
        <fullName evidence="7 9">Uroporphyrinogen-III synthase</fullName>
        <ecNumber evidence="3 9">4.2.1.75</ecNumber>
    </recommendedName>
</protein>
<dbReference type="InterPro" id="IPR036108">
    <property type="entry name" value="4pyrrol_syn_uPrphyn_synt_sf"/>
</dbReference>
<name>A0ABU9YXQ3_9RHOO</name>
<gene>
    <name evidence="11" type="ORF">ABDB84_08365</name>
</gene>
<dbReference type="EMBL" id="JBDIVE010000003">
    <property type="protein sequence ID" value="MEN3068491.1"/>
    <property type="molecule type" value="Genomic_DNA"/>
</dbReference>
<evidence type="ECO:0000313" key="12">
    <source>
        <dbReference type="Proteomes" id="UP001410394"/>
    </source>
</evidence>
<dbReference type="InterPro" id="IPR003754">
    <property type="entry name" value="4pyrrol_synth_uPrphyn_synth"/>
</dbReference>
<evidence type="ECO:0000259" key="10">
    <source>
        <dbReference type="Pfam" id="PF02602"/>
    </source>
</evidence>
<keyword evidence="12" id="KW-1185">Reference proteome</keyword>